<feature type="compositionally biased region" description="Low complexity" evidence="1">
    <location>
        <begin position="152"/>
        <end position="165"/>
    </location>
</feature>
<sequence>MEMISERLVPASRQAVWEALNDPASLRDCIAGCDRLEQVGEHEYEVGMSIRIGPVSAKFKGRMSLTDIVAPQSYAITFEGQGGMAGFAKGSAAVRLVAPEEGEGTLLQYEVQAQVGGKLAQLGARLIDSSARKMADDFFARFVKLFEPEAAAAPAADGPGDQPAQEQPRQGALRSMWSRVAR</sequence>
<protein>
    <submittedName>
        <fullName evidence="2">Carbon monoxide dehydrogenase subunit G</fullName>
    </submittedName>
</protein>
<dbReference type="AlphaFoldDB" id="A0AAI9IHW2"/>
<evidence type="ECO:0000313" key="2">
    <source>
        <dbReference type="EMBL" id="EOA06304.1"/>
    </source>
</evidence>
<reference evidence="2 3" key="1">
    <citation type="journal article" date="2013" name="Front. Microbiol.">
        <title>The genome of the endophytic bacterium H. frisingense GSF30(T) identifies diverse strategies in the Herbaspirillum genus to interact with plants.</title>
        <authorList>
            <person name="Straub D."/>
            <person name="Rothballer M."/>
            <person name="Hartmann A."/>
            <person name="Ludewig U."/>
        </authorList>
    </citation>
    <scope>NUCLEOTIDE SEQUENCE [LARGE SCALE GENOMIC DNA]</scope>
    <source>
        <strain evidence="2 3">GSF30</strain>
    </source>
</reference>
<dbReference type="PANTHER" id="PTHR38588:SF1">
    <property type="entry name" value="BLL0334 PROTEIN"/>
    <property type="match status" value="1"/>
</dbReference>
<evidence type="ECO:0000313" key="3">
    <source>
        <dbReference type="Proteomes" id="UP000006772"/>
    </source>
</evidence>
<dbReference type="Gene3D" id="3.30.530.20">
    <property type="match status" value="1"/>
</dbReference>
<proteinExistence type="predicted"/>
<name>A0AAI9IHW2_9BURK</name>
<dbReference type="Proteomes" id="UP000006772">
    <property type="component" value="Unassembled WGS sequence"/>
</dbReference>
<dbReference type="PANTHER" id="PTHR38588">
    <property type="entry name" value="BLL0334 PROTEIN"/>
    <property type="match status" value="1"/>
</dbReference>
<feature type="region of interest" description="Disordered" evidence="1">
    <location>
        <begin position="152"/>
        <end position="182"/>
    </location>
</feature>
<accession>A0AAI9IHW2</accession>
<dbReference type="EMBL" id="AEEC02000003">
    <property type="protein sequence ID" value="EOA06304.1"/>
    <property type="molecule type" value="Genomic_DNA"/>
</dbReference>
<dbReference type="Pfam" id="PF06240">
    <property type="entry name" value="COXG"/>
    <property type="match status" value="1"/>
</dbReference>
<organism evidence="2 3">
    <name type="scientific">Herbaspirillum frisingense GSF30</name>
    <dbReference type="NCBI Taxonomy" id="864073"/>
    <lineage>
        <taxon>Bacteria</taxon>
        <taxon>Pseudomonadati</taxon>
        <taxon>Pseudomonadota</taxon>
        <taxon>Betaproteobacteria</taxon>
        <taxon>Burkholderiales</taxon>
        <taxon>Oxalobacteraceae</taxon>
        <taxon>Herbaspirillum</taxon>
    </lineage>
</organism>
<comment type="caution">
    <text evidence="2">The sequence shown here is derived from an EMBL/GenBank/DDBJ whole genome shotgun (WGS) entry which is preliminary data.</text>
</comment>
<dbReference type="SUPFAM" id="SSF55961">
    <property type="entry name" value="Bet v1-like"/>
    <property type="match status" value="1"/>
</dbReference>
<dbReference type="CDD" id="cd05018">
    <property type="entry name" value="CoxG"/>
    <property type="match status" value="1"/>
</dbReference>
<dbReference type="InterPro" id="IPR023393">
    <property type="entry name" value="START-like_dom_sf"/>
</dbReference>
<evidence type="ECO:0000256" key="1">
    <source>
        <dbReference type="SAM" id="MobiDB-lite"/>
    </source>
</evidence>
<gene>
    <name evidence="2" type="ORF">HFRIS_003583</name>
</gene>
<dbReference type="RefSeq" id="WP_006461864.1">
    <property type="nucleotide sequence ID" value="NZ_AEEC02000003.1"/>
</dbReference>
<dbReference type="InterPro" id="IPR010419">
    <property type="entry name" value="CO_DH_gsu"/>
</dbReference>